<comment type="caution">
    <text evidence="1">The sequence shown here is derived from an EMBL/GenBank/DDBJ whole genome shotgun (WGS) entry which is preliminary data.</text>
</comment>
<dbReference type="PANTHER" id="PTHR37752">
    <property type="entry name" value="OS02G0610700 PROTEIN"/>
    <property type="match status" value="1"/>
</dbReference>
<dbReference type="Proteomes" id="UP001412067">
    <property type="component" value="Unassembled WGS sequence"/>
</dbReference>
<gene>
    <name evidence="1" type="ORF">KSP40_PGU005984</name>
</gene>
<evidence type="ECO:0000313" key="2">
    <source>
        <dbReference type="Proteomes" id="UP001412067"/>
    </source>
</evidence>
<protein>
    <submittedName>
        <fullName evidence="1">Uncharacterized protein</fullName>
    </submittedName>
</protein>
<sequence>MNQLLIFHHSAQLEGKPDFEQWSPESKTIILSAWEQVKTKKTEKGKLYNSNEWAKIEERENERRQYKKDMNASTLPPNAVELTKYIPKPFSYFHRQKVKKSEAAAEKTVKKPRSDVVSVHPIDNKREYRKNKKELKRLARRQRQRRIEAINGACAMIGLTTGLVVEGQTGKSILSQLAGYLKGIFSFFSR</sequence>
<accession>A0ABR2LW56</accession>
<proteinExistence type="predicted"/>
<name>A0ABR2LW56_9ASPA</name>
<dbReference type="EMBL" id="JBBWWR010000014">
    <property type="protein sequence ID" value="KAK8952759.1"/>
    <property type="molecule type" value="Genomic_DNA"/>
</dbReference>
<dbReference type="PANTHER" id="PTHR37752:SF1">
    <property type="entry name" value="OS02G0610700 PROTEIN"/>
    <property type="match status" value="1"/>
</dbReference>
<evidence type="ECO:0000313" key="1">
    <source>
        <dbReference type="EMBL" id="KAK8952759.1"/>
    </source>
</evidence>
<dbReference type="InterPro" id="IPR053091">
    <property type="entry name" value="PSII_Assembly/Photoprotect-Rel"/>
</dbReference>
<organism evidence="1 2">
    <name type="scientific">Platanthera guangdongensis</name>
    <dbReference type="NCBI Taxonomy" id="2320717"/>
    <lineage>
        <taxon>Eukaryota</taxon>
        <taxon>Viridiplantae</taxon>
        <taxon>Streptophyta</taxon>
        <taxon>Embryophyta</taxon>
        <taxon>Tracheophyta</taxon>
        <taxon>Spermatophyta</taxon>
        <taxon>Magnoliopsida</taxon>
        <taxon>Liliopsida</taxon>
        <taxon>Asparagales</taxon>
        <taxon>Orchidaceae</taxon>
        <taxon>Orchidoideae</taxon>
        <taxon>Orchideae</taxon>
        <taxon>Orchidinae</taxon>
        <taxon>Platanthera</taxon>
    </lineage>
</organism>
<keyword evidence="2" id="KW-1185">Reference proteome</keyword>
<reference evidence="1 2" key="1">
    <citation type="journal article" date="2022" name="Nat. Plants">
        <title>Genomes of leafy and leafless Platanthera orchids illuminate the evolution of mycoheterotrophy.</title>
        <authorList>
            <person name="Li M.H."/>
            <person name="Liu K.W."/>
            <person name="Li Z."/>
            <person name="Lu H.C."/>
            <person name="Ye Q.L."/>
            <person name="Zhang D."/>
            <person name="Wang J.Y."/>
            <person name="Li Y.F."/>
            <person name="Zhong Z.M."/>
            <person name="Liu X."/>
            <person name="Yu X."/>
            <person name="Liu D.K."/>
            <person name="Tu X.D."/>
            <person name="Liu B."/>
            <person name="Hao Y."/>
            <person name="Liao X.Y."/>
            <person name="Jiang Y.T."/>
            <person name="Sun W.H."/>
            <person name="Chen J."/>
            <person name="Chen Y.Q."/>
            <person name="Ai Y."/>
            <person name="Zhai J.W."/>
            <person name="Wu S.S."/>
            <person name="Zhou Z."/>
            <person name="Hsiao Y.Y."/>
            <person name="Wu W.L."/>
            <person name="Chen Y.Y."/>
            <person name="Lin Y.F."/>
            <person name="Hsu J.L."/>
            <person name="Li C.Y."/>
            <person name="Wang Z.W."/>
            <person name="Zhao X."/>
            <person name="Zhong W.Y."/>
            <person name="Ma X.K."/>
            <person name="Ma L."/>
            <person name="Huang J."/>
            <person name="Chen G.Z."/>
            <person name="Huang M.Z."/>
            <person name="Huang L."/>
            <person name="Peng D.H."/>
            <person name="Luo Y.B."/>
            <person name="Zou S.Q."/>
            <person name="Chen S.P."/>
            <person name="Lan S."/>
            <person name="Tsai W.C."/>
            <person name="Van de Peer Y."/>
            <person name="Liu Z.J."/>
        </authorList>
    </citation>
    <scope>NUCLEOTIDE SEQUENCE [LARGE SCALE GENOMIC DNA]</scope>
    <source>
        <strain evidence="1">Lor288</strain>
    </source>
</reference>